<comment type="miscellaneous">
    <text evidence="16">The active site is a redox-active disulfide bond.</text>
</comment>
<dbReference type="GO" id="GO:0005737">
    <property type="term" value="C:cytoplasm"/>
    <property type="evidence" value="ECO:0007669"/>
    <property type="project" value="UniProtKB-SubCell"/>
</dbReference>
<comment type="subcellular location">
    <subcellularLocation>
        <location evidence="1">Cytoplasm</location>
    </subcellularLocation>
</comment>
<dbReference type="SUPFAM" id="SSF55424">
    <property type="entry name" value="FAD/NAD-linked reductases, dimerisation (C-terminal) domain"/>
    <property type="match status" value="1"/>
</dbReference>
<dbReference type="PROSITE" id="PS00076">
    <property type="entry name" value="PYRIDINE_REDOX_1"/>
    <property type="match status" value="1"/>
</dbReference>
<reference evidence="19 20" key="1">
    <citation type="journal article" date="2017" name="ISME J.">
        <title>Energy and carbon metabolisms in a deep terrestrial subsurface fluid microbial community.</title>
        <authorList>
            <person name="Momper L."/>
            <person name="Jungbluth S.P."/>
            <person name="Lee M.D."/>
            <person name="Amend J.P."/>
        </authorList>
    </citation>
    <scope>NUCLEOTIDE SEQUENCE [LARGE SCALE GENOMIC DNA]</scope>
    <source>
        <strain evidence="19">SURF_17</strain>
    </source>
</reference>
<dbReference type="InterPro" id="IPR004099">
    <property type="entry name" value="Pyr_nucl-diS_OxRdtase_dimer"/>
</dbReference>
<feature type="binding site" evidence="14">
    <location>
        <position position="113"/>
    </location>
    <ligand>
        <name>FAD</name>
        <dbReference type="ChEBI" id="CHEBI:57692"/>
    </ligand>
</feature>
<keyword evidence="9 14" id="KW-0520">NAD</keyword>
<evidence type="ECO:0000256" key="10">
    <source>
        <dbReference type="ARBA" id="ARBA00023157"/>
    </source>
</evidence>
<dbReference type="PANTHER" id="PTHR22912">
    <property type="entry name" value="DISULFIDE OXIDOREDUCTASE"/>
    <property type="match status" value="1"/>
</dbReference>
<dbReference type="Gene3D" id="3.30.390.30">
    <property type="match status" value="1"/>
</dbReference>
<keyword evidence="14" id="KW-0547">Nucleotide-binding</keyword>
<comment type="similarity">
    <text evidence="2 16">Belongs to the class-I pyridine nucleotide-disulfide oxidoreductase family.</text>
</comment>
<feature type="binding site" evidence="14">
    <location>
        <begin position="141"/>
        <end position="143"/>
    </location>
    <ligand>
        <name>FAD</name>
        <dbReference type="ChEBI" id="CHEBI:57692"/>
    </ligand>
</feature>
<dbReference type="NCBIfam" id="TIGR01350">
    <property type="entry name" value="lipoamide_DH"/>
    <property type="match status" value="1"/>
</dbReference>
<dbReference type="InterPro" id="IPR012999">
    <property type="entry name" value="Pyr_OxRdtase_I_AS"/>
</dbReference>
<proteinExistence type="inferred from homology"/>
<dbReference type="PANTHER" id="PTHR22912:SF217">
    <property type="entry name" value="DIHYDROLIPOYL DEHYDROGENASE"/>
    <property type="match status" value="1"/>
</dbReference>
<evidence type="ECO:0000256" key="8">
    <source>
        <dbReference type="ARBA" id="ARBA00023002"/>
    </source>
</evidence>
<evidence type="ECO:0000256" key="7">
    <source>
        <dbReference type="ARBA" id="ARBA00022827"/>
    </source>
</evidence>
<dbReference type="PRINTS" id="PR00368">
    <property type="entry name" value="FADPNR"/>
</dbReference>
<accession>A0A419EP05</accession>
<evidence type="ECO:0000256" key="12">
    <source>
        <dbReference type="ARBA" id="ARBA00049187"/>
    </source>
</evidence>
<evidence type="ECO:0000256" key="13">
    <source>
        <dbReference type="PIRSR" id="PIRSR000350-2"/>
    </source>
</evidence>
<dbReference type="Gene3D" id="3.50.50.60">
    <property type="entry name" value="FAD/NAD(P)-binding domain"/>
    <property type="match status" value="2"/>
</dbReference>
<evidence type="ECO:0000256" key="6">
    <source>
        <dbReference type="ARBA" id="ARBA00022630"/>
    </source>
</evidence>
<dbReference type="SUPFAM" id="SSF51905">
    <property type="entry name" value="FAD/NAD(P)-binding domain"/>
    <property type="match status" value="1"/>
</dbReference>
<dbReference type="AlphaFoldDB" id="A0A419EP05"/>
<keyword evidence="11 16" id="KW-0676">Redox-active center</keyword>
<feature type="binding site" evidence="14">
    <location>
        <position position="201"/>
    </location>
    <ligand>
        <name>NAD(+)</name>
        <dbReference type="ChEBI" id="CHEBI:57540"/>
    </ligand>
</feature>
<sequence length="462" mass="48673">MEKFDVGIIGGGPGGYVAGIRAAQLGARVAIIEKDEVGGTCLLRGCIPTKALLATASLLAKIREAEQMGIEVSGAKLNYLKTFERKNAIVQRLVRGVHSLLKAHKIEYVHGEGKLLGEGRIGVTLPQGQAKGECEKIIVATGSVPMRPDMFKVDGVNVVTSDEALDLKEIPKSILIIGGAYIGCEFASLYRDFGSEVTLVEMLPQLVPTEEKEVGQTLRSQFKARGIKVMTGTKIAAMDVSDGNVTAKTEAGETVQAEKALIAVGRAAFSDGVGLGEAGVERGEKGAIKVNEKMETNAPGIYAIGDVLGTVMLAHVASTQGTVAAANALGGSRTFSYSAVPNCVYTRPEIASVGLKEAEAAEAGYEVATSKFQFTALGKAMIIGETTGFVKIVADKKTEKVLGVSMVGPEVTDLIHEMVLAIHSGVTVNQIAEMIHAHPTLSESIHEAVEGIHKRAIHMISR</sequence>
<evidence type="ECO:0000256" key="1">
    <source>
        <dbReference type="ARBA" id="ARBA00004496"/>
    </source>
</evidence>
<dbReference type="GO" id="GO:0004148">
    <property type="term" value="F:dihydrolipoyl dehydrogenase (NADH) activity"/>
    <property type="evidence" value="ECO:0007669"/>
    <property type="project" value="UniProtKB-EC"/>
</dbReference>
<gene>
    <name evidence="19" type="primary">lpdA</name>
    <name evidence="19" type="ORF">C4532_18795</name>
</gene>
<feature type="binding site" evidence="14">
    <location>
        <position position="50"/>
    </location>
    <ligand>
        <name>FAD</name>
        <dbReference type="ChEBI" id="CHEBI:57692"/>
    </ligand>
</feature>
<evidence type="ECO:0000256" key="9">
    <source>
        <dbReference type="ARBA" id="ARBA00023027"/>
    </source>
</evidence>
<dbReference type="Pfam" id="PF02852">
    <property type="entry name" value="Pyr_redox_dim"/>
    <property type="match status" value="1"/>
</dbReference>
<dbReference type="InterPro" id="IPR050151">
    <property type="entry name" value="Class-I_Pyr_Nuc-Dis_Oxidored"/>
</dbReference>
<feature type="domain" description="Pyridine nucleotide-disulphide oxidoreductase dimerisation" evidence="17">
    <location>
        <begin position="340"/>
        <end position="448"/>
    </location>
</feature>
<keyword evidence="6 16" id="KW-0285">Flavoprotein</keyword>
<keyword evidence="5" id="KW-0963">Cytoplasm</keyword>
<comment type="caution">
    <text evidence="19">The sequence shown here is derived from an EMBL/GenBank/DDBJ whole genome shotgun (WGS) entry which is preliminary data.</text>
</comment>
<dbReference type="Proteomes" id="UP000285961">
    <property type="component" value="Unassembled WGS sequence"/>
</dbReference>
<dbReference type="FunFam" id="3.30.390.30:FF:000001">
    <property type="entry name" value="Dihydrolipoyl dehydrogenase"/>
    <property type="match status" value="1"/>
</dbReference>
<comment type="catalytic activity">
    <reaction evidence="12 16">
        <text>N(6)-[(R)-dihydrolipoyl]-L-lysyl-[protein] + NAD(+) = N(6)-[(R)-lipoyl]-L-lysyl-[protein] + NADH + H(+)</text>
        <dbReference type="Rhea" id="RHEA:15045"/>
        <dbReference type="Rhea" id="RHEA-COMP:10474"/>
        <dbReference type="Rhea" id="RHEA-COMP:10475"/>
        <dbReference type="ChEBI" id="CHEBI:15378"/>
        <dbReference type="ChEBI" id="CHEBI:57540"/>
        <dbReference type="ChEBI" id="CHEBI:57945"/>
        <dbReference type="ChEBI" id="CHEBI:83099"/>
        <dbReference type="ChEBI" id="CHEBI:83100"/>
        <dbReference type="EC" id="1.8.1.4"/>
    </reaction>
</comment>
<evidence type="ECO:0000256" key="5">
    <source>
        <dbReference type="ARBA" id="ARBA00022490"/>
    </source>
</evidence>
<keyword evidence="10" id="KW-1015">Disulfide bond</keyword>
<dbReference type="Pfam" id="PF07992">
    <property type="entry name" value="Pyr_redox_2"/>
    <property type="match status" value="1"/>
</dbReference>
<feature type="binding site" evidence="14">
    <location>
        <begin position="312"/>
        <end position="315"/>
    </location>
    <ligand>
        <name>FAD</name>
        <dbReference type="ChEBI" id="CHEBI:57692"/>
    </ligand>
</feature>
<dbReference type="GO" id="GO:0006103">
    <property type="term" value="P:2-oxoglutarate metabolic process"/>
    <property type="evidence" value="ECO:0007669"/>
    <property type="project" value="TreeGrafter"/>
</dbReference>
<feature type="binding site" evidence="14">
    <location>
        <position position="306"/>
    </location>
    <ligand>
        <name>FAD</name>
        <dbReference type="ChEBI" id="CHEBI:57692"/>
    </ligand>
</feature>
<evidence type="ECO:0000256" key="11">
    <source>
        <dbReference type="ARBA" id="ARBA00023284"/>
    </source>
</evidence>
<evidence type="ECO:0000313" key="20">
    <source>
        <dbReference type="Proteomes" id="UP000285961"/>
    </source>
</evidence>
<feature type="domain" description="FAD/NAD(P)-binding" evidence="18">
    <location>
        <begin position="4"/>
        <end position="321"/>
    </location>
</feature>
<evidence type="ECO:0000256" key="3">
    <source>
        <dbReference type="ARBA" id="ARBA00012608"/>
    </source>
</evidence>
<dbReference type="InterPro" id="IPR006258">
    <property type="entry name" value="Lipoamide_DH"/>
</dbReference>
<evidence type="ECO:0000256" key="14">
    <source>
        <dbReference type="PIRSR" id="PIRSR000350-3"/>
    </source>
</evidence>
<comment type="cofactor">
    <cofactor evidence="14 16">
        <name>FAD</name>
        <dbReference type="ChEBI" id="CHEBI:57692"/>
    </cofactor>
    <text evidence="14 16">Binds 1 FAD per subunit.</text>
</comment>
<evidence type="ECO:0000259" key="18">
    <source>
        <dbReference type="Pfam" id="PF07992"/>
    </source>
</evidence>
<dbReference type="PRINTS" id="PR00411">
    <property type="entry name" value="PNDRDTASEI"/>
</dbReference>
<evidence type="ECO:0000256" key="16">
    <source>
        <dbReference type="RuleBase" id="RU003692"/>
    </source>
</evidence>
<feature type="binding site" evidence="14">
    <location>
        <begin position="178"/>
        <end position="185"/>
    </location>
    <ligand>
        <name>NAD(+)</name>
        <dbReference type="ChEBI" id="CHEBI:57540"/>
    </ligand>
</feature>
<dbReference type="InterPro" id="IPR036188">
    <property type="entry name" value="FAD/NAD-bd_sf"/>
</dbReference>
<dbReference type="GO" id="GO:0050660">
    <property type="term" value="F:flavin adenine dinucleotide binding"/>
    <property type="evidence" value="ECO:0007669"/>
    <property type="project" value="InterPro"/>
</dbReference>
<dbReference type="PIRSF" id="PIRSF000350">
    <property type="entry name" value="Mercury_reductase_MerA"/>
    <property type="match status" value="1"/>
</dbReference>
<feature type="active site" description="Proton acceptor" evidence="13">
    <location>
        <position position="438"/>
    </location>
</feature>
<feature type="disulfide bond" description="Redox-active" evidence="15">
    <location>
        <begin position="41"/>
        <end position="46"/>
    </location>
</feature>
<name>A0A419EP05_9BACT</name>
<feature type="binding site" evidence="14">
    <location>
        <position position="265"/>
    </location>
    <ligand>
        <name>NAD(+)</name>
        <dbReference type="ChEBI" id="CHEBI:57540"/>
    </ligand>
</feature>
<evidence type="ECO:0000256" key="15">
    <source>
        <dbReference type="PIRSR" id="PIRSR000350-4"/>
    </source>
</evidence>
<evidence type="ECO:0000259" key="17">
    <source>
        <dbReference type="Pfam" id="PF02852"/>
    </source>
</evidence>
<dbReference type="InterPro" id="IPR023753">
    <property type="entry name" value="FAD/NAD-binding_dom"/>
</dbReference>
<evidence type="ECO:0000256" key="4">
    <source>
        <dbReference type="ARBA" id="ARBA00016961"/>
    </source>
</evidence>
<dbReference type="InterPro" id="IPR001100">
    <property type="entry name" value="Pyr_nuc-diS_OxRdtase"/>
</dbReference>
<keyword evidence="8 16" id="KW-0560">Oxidoreductase</keyword>
<keyword evidence="7 14" id="KW-0274">FAD</keyword>
<organism evidence="19 20">
    <name type="scientific">Candidatus Abyssobacteria bacterium SURF_17</name>
    <dbReference type="NCBI Taxonomy" id="2093361"/>
    <lineage>
        <taxon>Bacteria</taxon>
        <taxon>Pseudomonadati</taxon>
        <taxon>Candidatus Hydrogenedentota</taxon>
        <taxon>Candidatus Abyssobacteria</taxon>
    </lineage>
</organism>
<dbReference type="EMBL" id="QZKI01000136">
    <property type="protein sequence ID" value="RJP64692.1"/>
    <property type="molecule type" value="Genomic_DNA"/>
</dbReference>
<evidence type="ECO:0000313" key="19">
    <source>
        <dbReference type="EMBL" id="RJP64692.1"/>
    </source>
</evidence>
<dbReference type="EC" id="1.8.1.4" evidence="3 16"/>
<protein>
    <recommendedName>
        <fullName evidence="4 16">Dihydrolipoyl dehydrogenase</fullName>
        <ecNumber evidence="3 16">1.8.1.4</ecNumber>
    </recommendedName>
</protein>
<evidence type="ECO:0000256" key="2">
    <source>
        <dbReference type="ARBA" id="ARBA00007532"/>
    </source>
</evidence>
<dbReference type="InterPro" id="IPR016156">
    <property type="entry name" value="FAD/NAD-linked_Rdtase_dimer_sf"/>
</dbReference>